<proteinExistence type="predicted"/>
<organism evidence="2 3">
    <name type="scientific">Phyllosticta citriasiana</name>
    <dbReference type="NCBI Taxonomy" id="595635"/>
    <lineage>
        <taxon>Eukaryota</taxon>
        <taxon>Fungi</taxon>
        <taxon>Dikarya</taxon>
        <taxon>Ascomycota</taxon>
        <taxon>Pezizomycotina</taxon>
        <taxon>Dothideomycetes</taxon>
        <taxon>Dothideomycetes incertae sedis</taxon>
        <taxon>Botryosphaeriales</taxon>
        <taxon>Phyllostictaceae</taxon>
        <taxon>Phyllosticta</taxon>
    </lineage>
</organism>
<gene>
    <name evidence="2" type="ORF">IWZ03DRAFT_377592</name>
</gene>
<accession>A0ABR1KT28</accession>
<reference evidence="2 3" key="1">
    <citation type="submission" date="2024-04" db="EMBL/GenBank/DDBJ databases">
        <title>Phyllosticta paracitricarpa is synonymous to the EU quarantine fungus P. citricarpa based on phylogenomic analyses.</title>
        <authorList>
            <consortium name="Lawrence Berkeley National Laboratory"/>
            <person name="Van Ingen-Buijs V.A."/>
            <person name="Van Westerhoven A.C."/>
            <person name="Haridas S."/>
            <person name="Skiadas P."/>
            <person name="Martin F."/>
            <person name="Groenewald J.Z."/>
            <person name="Crous P.W."/>
            <person name="Seidl M.F."/>
        </authorList>
    </citation>
    <scope>NUCLEOTIDE SEQUENCE [LARGE SCALE GENOMIC DNA]</scope>
    <source>
        <strain evidence="2 3">CBS 123371</strain>
    </source>
</reference>
<evidence type="ECO:0000313" key="2">
    <source>
        <dbReference type="EMBL" id="KAK7517979.1"/>
    </source>
</evidence>
<comment type="caution">
    <text evidence="2">The sequence shown here is derived from an EMBL/GenBank/DDBJ whole genome shotgun (WGS) entry which is preliminary data.</text>
</comment>
<feature type="compositionally biased region" description="Basic residues" evidence="1">
    <location>
        <begin position="44"/>
        <end position="54"/>
    </location>
</feature>
<keyword evidence="3" id="KW-1185">Reference proteome</keyword>
<protein>
    <submittedName>
        <fullName evidence="2">Uncharacterized protein</fullName>
    </submittedName>
</protein>
<sequence>MAPIVVFGSHRSSHLASLACLARQIVMLSASIHPSTNDLGTRIASHRTRPRTQRTQHPPTPSDQFSPLLLHEKRLDQTSRPVHQQVHHHRLKDRPNLFASLCIGAALAPMHVQSAYARTRQTEHTSTTASRVDSMGGPCRRHAIRKKIRLMNGKTRIYGGDYCLIIDFSALTNTHLYVPSVLLSRSSR</sequence>
<feature type="region of interest" description="Disordered" evidence="1">
    <location>
        <begin position="36"/>
        <end position="66"/>
    </location>
</feature>
<name>A0ABR1KT28_9PEZI</name>
<evidence type="ECO:0000313" key="3">
    <source>
        <dbReference type="Proteomes" id="UP001363622"/>
    </source>
</evidence>
<dbReference type="Proteomes" id="UP001363622">
    <property type="component" value="Unassembled WGS sequence"/>
</dbReference>
<evidence type="ECO:0000256" key="1">
    <source>
        <dbReference type="SAM" id="MobiDB-lite"/>
    </source>
</evidence>
<dbReference type="EMBL" id="JBBPHU010000005">
    <property type="protein sequence ID" value="KAK7517979.1"/>
    <property type="molecule type" value="Genomic_DNA"/>
</dbReference>